<evidence type="ECO:0000256" key="3">
    <source>
        <dbReference type="ARBA" id="ARBA00022741"/>
    </source>
</evidence>
<feature type="domain" description="ABC transporter" evidence="5">
    <location>
        <begin position="6"/>
        <end position="221"/>
    </location>
</feature>
<reference evidence="6" key="1">
    <citation type="submission" date="2020-10" db="EMBL/GenBank/DDBJ databases">
        <authorList>
            <person name="Gilroy R."/>
        </authorList>
    </citation>
    <scope>NUCLEOTIDE SEQUENCE</scope>
    <source>
        <strain evidence="6">ChiGjej1B1-1684</strain>
    </source>
</reference>
<comment type="similarity">
    <text evidence="1">Belongs to the ABC transporter superfamily.</text>
</comment>
<dbReference type="Proteomes" id="UP000824118">
    <property type="component" value="Unassembled WGS sequence"/>
</dbReference>
<dbReference type="GO" id="GO:0005524">
    <property type="term" value="F:ATP binding"/>
    <property type="evidence" value="ECO:0007669"/>
    <property type="project" value="UniProtKB-KW"/>
</dbReference>
<keyword evidence="4 6" id="KW-0067">ATP-binding</keyword>
<dbReference type="Pfam" id="PF00005">
    <property type="entry name" value="ABC_tran"/>
    <property type="match status" value="1"/>
</dbReference>
<sequence>MSEVIIKVENVVRKFKENNALNGVSINFEKGKIHGIIGRNGSGKTVLFKCICGFMPMTSGKITVSGKVIGKDADIPDNVGLIIETPGFLPNYSGFKNLKLLACIKRKIDDKKIMETMERVGLDPKSKKHVNKYSLGMRQRLGIAQAIMEDPDILVLDEPMNGLDNEGVEEMRELFLNLRNEGKTILLASHNKGDIEYLCDTVREMDHGNVISFYEKPRAVE</sequence>
<dbReference type="PROSITE" id="PS00211">
    <property type="entry name" value="ABC_TRANSPORTER_1"/>
    <property type="match status" value="1"/>
</dbReference>
<proteinExistence type="inferred from homology"/>
<dbReference type="EMBL" id="DVNG01000085">
    <property type="protein sequence ID" value="HIU50493.1"/>
    <property type="molecule type" value="Genomic_DNA"/>
</dbReference>
<evidence type="ECO:0000256" key="1">
    <source>
        <dbReference type="ARBA" id="ARBA00005417"/>
    </source>
</evidence>
<gene>
    <name evidence="6" type="ORF">IAD22_05720</name>
</gene>
<dbReference type="Gene3D" id="3.40.50.300">
    <property type="entry name" value="P-loop containing nucleotide triphosphate hydrolases"/>
    <property type="match status" value="1"/>
</dbReference>
<keyword evidence="2" id="KW-0813">Transport</keyword>
<name>A0A9D1LYX6_9FIRM</name>
<dbReference type="PROSITE" id="PS50893">
    <property type="entry name" value="ABC_TRANSPORTER_2"/>
    <property type="match status" value="1"/>
</dbReference>
<dbReference type="GO" id="GO:0016887">
    <property type="term" value="F:ATP hydrolysis activity"/>
    <property type="evidence" value="ECO:0007669"/>
    <property type="project" value="InterPro"/>
</dbReference>
<evidence type="ECO:0000256" key="2">
    <source>
        <dbReference type="ARBA" id="ARBA00022448"/>
    </source>
</evidence>
<dbReference type="SUPFAM" id="SSF52540">
    <property type="entry name" value="P-loop containing nucleoside triphosphate hydrolases"/>
    <property type="match status" value="1"/>
</dbReference>
<dbReference type="InterPro" id="IPR003439">
    <property type="entry name" value="ABC_transporter-like_ATP-bd"/>
</dbReference>
<evidence type="ECO:0000313" key="6">
    <source>
        <dbReference type="EMBL" id="HIU50493.1"/>
    </source>
</evidence>
<dbReference type="PANTHER" id="PTHR43335:SF4">
    <property type="entry name" value="ABC TRANSPORTER, ATP-BINDING PROTEIN"/>
    <property type="match status" value="1"/>
</dbReference>
<keyword evidence="3" id="KW-0547">Nucleotide-binding</keyword>
<evidence type="ECO:0000259" key="5">
    <source>
        <dbReference type="PROSITE" id="PS50893"/>
    </source>
</evidence>
<dbReference type="InterPro" id="IPR003593">
    <property type="entry name" value="AAA+_ATPase"/>
</dbReference>
<evidence type="ECO:0000256" key="4">
    <source>
        <dbReference type="ARBA" id="ARBA00022840"/>
    </source>
</evidence>
<comment type="caution">
    <text evidence="6">The sequence shown here is derived from an EMBL/GenBank/DDBJ whole genome shotgun (WGS) entry which is preliminary data.</text>
</comment>
<protein>
    <submittedName>
        <fullName evidence="6">ATP-binding cassette domain-containing protein</fullName>
    </submittedName>
</protein>
<dbReference type="InterPro" id="IPR027417">
    <property type="entry name" value="P-loop_NTPase"/>
</dbReference>
<dbReference type="InterPro" id="IPR017871">
    <property type="entry name" value="ABC_transporter-like_CS"/>
</dbReference>
<dbReference type="SMART" id="SM00382">
    <property type="entry name" value="AAA"/>
    <property type="match status" value="1"/>
</dbReference>
<dbReference type="AlphaFoldDB" id="A0A9D1LYX6"/>
<dbReference type="PANTHER" id="PTHR43335">
    <property type="entry name" value="ABC TRANSPORTER, ATP-BINDING PROTEIN"/>
    <property type="match status" value="1"/>
</dbReference>
<reference evidence="6" key="2">
    <citation type="journal article" date="2021" name="PeerJ">
        <title>Extensive microbial diversity within the chicken gut microbiome revealed by metagenomics and culture.</title>
        <authorList>
            <person name="Gilroy R."/>
            <person name="Ravi A."/>
            <person name="Getino M."/>
            <person name="Pursley I."/>
            <person name="Horton D.L."/>
            <person name="Alikhan N.F."/>
            <person name="Baker D."/>
            <person name="Gharbi K."/>
            <person name="Hall N."/>
            <person name="Watson M."/>
            <person name="Adriaenssens E.M."/>
            <person name="Foster-Nyarko E."/>
            <person name="Jarju S."/>
            <person name="Secka A."/>
            <person name="Antonio M."/>
            <person name="Oren A."/>
            <person name="Chaudhuri R.R."/>
            <person name="La Ragione R."/>
            <person name="Hildebrand F."/>
            <person name="Pallen M.J."/>
        </authorList>
    </citation>
    <scope>NUCLEOTIDE SEQUENCE</scope>
    <source>
        <strain evidence="6">ChiGjej1B1-1684</strain>
    </source>
</reference>
<accession>A0A9D1LYX6</accession>
<evidence type="ECO:0000313" key="7">
    <source>
        <dbReference type="Proteomes" id="UP000824118"/>
    </source>
</evidence>
<organism evidence="6 7">
    <name type="scientific">Candidatus Limousia pullorum</name>
    <dbReference type="NCBI Taxonomy" id="2840860"/>
    <lineage>
        <taxon>Bacteria</taxon>
        <taxon>Bacillati</taxon>
        <taxon>Bacillota</taxon>
        <taxon>Clostridia</taxon>
        <taxon>Eubacteriales</taxon>
        <taxon>Oscillospiraceae</taxon>
        <taxon>Oscillospiraceae incertae sedis</taxon>
        <taxon>Candidatus Limousia</taxon>
    </lineage>
</organism>